<dbReference type="PANTHER" id="PTHR23315:SF7">
    <property type="entry name" value="U-BOX DOMAIN-CONTAINING PROTEIN 4"/>
    <property type="match status" value="1"/>
</dbReference>
<dbReference type="OrthoDB" id="7537227at2759"/>
<dbReference type="Proteomes" id="UP000601435">
    <property type="component" value="Unassembled WGS sequence"/>
</dbReference>
<gene>
    <name evidence="3" type="primary">PUB2</name>
    <name evidence="3" type="ORF">SNEC2469_LOCUS25758</name>
</gene>
<dbReference type="Gene3D" id="1.25.10.10">
    <property type="entry name" value="Leucine-rich Repeat Variant"/>
    <property type="match status" value="2"/>
</dbReference>
<dbReference type="InterPro" id="IPR011989">
    <property type="entry name" value="ARM-like"/>
</dbReference>
<dbReference type="SUPFAM" id="SSF48371">
    <property type="entry name" value="ARM repeat"/>
    <property type="match status" value="1"/>
</dbReference>
<sequence>EWAAAALGNLAVSADNQALIAEAGAIPPLVELLRSSGDYVRGWAAEALGELAKNAGNKALIAEPGGIPPLVSCLTTGTDITTRHFAAQALGHLMADWIVVDGEFVPMPEATEIAEANQASIASAGAIEPLIALLLTNVRPALQAAAAQALRPFSSREDTRVAIVEAGGISVLAKLLTRCEPAHQHGVVGILDDLAENVENVAAIVEAEAVPGLVELMGDRGTDRGQEAAAELLLKLCAHPQGLSEAKASGALDVAAELETSGTPAAQEAAKRLVALLRPGR</sequence>
<dbReference type="SMART" id="SM00185">
    <property type="entry name" value="ARM"/>
    <property type="match status" value="5"/>
</dbReference>
<evidence type="ECO:0000313" key="4">
    <source>
        <dbReference type="Proteomes" id="UP000601435"/>
    </source>
</evidence>
<keyword evidence="4" id="KW-1185">Reference proteome</keyword>
<reference evidence="3" key="1">
    <citation type="submission" date="2021-02" db="EMBL/GenBank/DDBJ databases">
        <authorList>
            <person name="Dougan E. K."/>
            <person name="Rhodes N."/>
            <person name="Thang M."/>
            <person name="Chan C."/>
        </authorList>
    </citation>
    <scope>NUCLEOTIDE SEQUENCE</scope>
</reference>
<evidence type="ECO:0000313" key="3">
    <source>
        <dbReference type="EMBL" id="CAE7843478.1"/>
    </source>
</evidence>
<dbReference type="PANTHER" id="PTHR23315">
    <property type="entry name" value="U BOX DOMAIN-CONTAINING"/>
    <property type="match status" value="1"/>
</dbReference>
<dbReference type="InterPro" id="IPR016024">
    <property type="entry name" value="ARM-type_fold"/>
</dbReference>
<dbReference type="Pfam" id="PF13646">
    <property type="entry name" value="HEAT_2"/>
    <property type="match status" value="1"/>
</dbReference>
<dbReference type="InterPro" id="IPR000225">
    <property type="entry name" value="Armadillo"/>
</dbReference>
<evidence type="ECO:0000256" key="2">
    <source>
        <dbReference type="PROSITE-ProRule" id="PRU00259"/>
    </source>
</evidence>
<dbReference type="PROSITE" id="PS50176">
    <property type="entry name" value="ARM_REPEAT"/>
    <property type="match status" value="2"/>
</dbReference>
<dbReference type="PROSITE" id="PS50077">
    <property type="entry name" value="HEAT_REPEAT"/>
    <property type="match status" value="1"/>
</dbReference>
<dbReference type="EMBL" id="CAJNJA010051238">
    <property type="protein sequence ID" value="CAE7843478.1"/>
    <property type="molecule type" value="Genomic_DNA"/>
</dbReference>
<organism evidence="3 4">
    <name type="scientific">Symbiodinium necroappetens</name>
    <dbReference type="NCBI Taxonomy" id="1628268"/>
    <lineage>
        <taxon>Eukaryota</taxon>
        <taxon>Sar</taxon>
        <taxon>Alveolata</taxon>
        <taxon>Dinophyceae</taxon>
        <taxon>Suessiales</taxon>
        <taxon>Symbiodiniaceae</taxon>
        <taxon>Symbiodinium</taxon>
    </lineage>
</organism>
<feature type="repeat" description="ARM" evidence="2">
    <location>
        <begin position="24"/>
        <end position="66"/>
    </location>
</feature>
<proteinExistence type="predicted"/>
<dbReference type="AlphaFoldDB" id="A0A812ZY92"/>
<accession>A0A812ZY92</accession>
<feature type="repeat" description="HEAT" evidence="1">
    <location>
        <begin position="25"/>
        <end position="63"/>
    </location>
</feature>
<feature type="non-terminal residue" evidence="3">
    <location>
        <position position="1"/>
    </location>
</feature>
<evidence type="ECO:0000256" key="1">
    <source>
        <dbReference type="PROSITE-ProRule" id="PRU00103"/>
    </source>
</evidence>
<protein>
    <submittedName>
        <fullName evidence="3">PUB2 protein</fullName>
    </submittedName>
</protein>
<comment type="caution">
    <text evidence="3">The sequence shown here is derived from an EMBL/GenBank/DDBJ whole genome shotgun (WGS) entry which is preliminary data.</text>
</comment>
<name>A0A812ZY92_9DINO</name>
<feature type="repeat" description="ARM" evidence="2">
    <location>
        <begin position="125"/>
        <end position="168"/>
    </location>
</feature>
<dbReference type="InterPro" id="IPR021133">
    <property type="entry name" value="HEAT_type_2"/>
</dbReference>